<proteinExistence type="predicted"/>
<reference evidence="2" key="3">
    <citation type="submission" date="2022-06" db="UniProtKB">
        <authorList>
            <consortium name="EnsemblPlants"/>
        </authorList>
    </citation>
    <scope>IDENTIFICATION</scope>
</reference>
<protein>
    <submittedName>
        <fullName evidence="2">Uncharacterized protein</fullName>
    </submittedName>
</protein>
<name>A0A8R7PY13_TRIUA</name>
<dbReference type="Gramene" id="TuG1812G0300004617.01.T01">
    <property type="protein sequence ID" value="TuG1812G0300004617.01.T01"/>
    <property type="gene ID" value="TuG1812G0300004617.01"/>
</dbReference>
<feature type="region of interest" description="Disordered" evidence="1">
    <location>
        <begin position="73"/>
        <end position="131"/>
    </location>
</feature>
<evidence type="ECO:0000256" key="1">
    <source>
        <dbReference type="SAM" id="MobiDB-lite"/>
    </source>
</evidence>
<reference evidence="3" key="1">
    <citation type="journal article" date="2013" name="Nature">
        <title>Draft genome of the wheat A-genome progenitor Triticum urartu.</title>
        <authorList>
            <person name="Ling H.Q."/>
            <person name="Zhao S."/>
            <person name="Liu D."/>
            <person name="Wang J."/>
            <person name="Sun H."/>
            <person name="Zhang C."/>
            <person name="Fan H."/>
            <person name="Li D."/>
            <person name="Dong L."/>
            <person name="Tao Y."/>
            <person name="Gao C."/>
            <person name="Wu H."/>
            <person name="Li Y."/>
            <person name="Cui Y."/>
            <person name="Guo X."/>
            <person name="Zheng S."/>
            <person name="Wang B."/>
            <person name="Yu K."/>
            <person name="Liang Q."/>
            <person name="Yang W."/>
            <person name="Lou X."/>
            <person name="Chen J."/>
            <person name="Feng M."/>
            <person name="Jian J."/>
            <person name="Zhang X."/>
            <person name="Luo G."/>
            <person name="Jiang Y."/>
            <person name="Liu J."/>
            <person name="Wang Z."/>
            <person name="Sha Y."/>
            <person name="Zhang B."/>
            <person name="Wu H."/>
            <person name="Tang D."/>
            <person name="Shen Q."/>
            <person name="Xue P."/>
            <person name="Zou S."/>
            <person name="Wang X."/>
            <person name="Liu X."/>
            <person name="Wang F."/>
            <person name="Yang Y."/>
            <person name="An X."/>
            <person name="Dong Z."/>
            <person name="Zhang K."/>
            <person name="Zhang X."/>
            <person name="Luo M.C."/>
            <person name="Dvorak J."/>
            <person name="Tong Y."/>
            <person name="Wang J."/>
            <person name="Yang H."/>
            <person name="Li Z."/>
            <person name="Wang D."/>
            <person name="Zhang A."/>
            <person name="Wang J."/>
        </authorList>
    </citation>
    <scope>NUCLEOTIDE SEQUENCE</scope>
    <source>
        <strain evidence="3">cv. G1812</strain>
    </source>
</reference>
<dbReference type="EnsemblPlants" id="TuG1812G0300004617.01.T01">
    <property type="protein sequence ID" value="TuG1812G0300004617.01.T01"/>
    <property type="gene ID" value="TuG1812G0300004617.01"/>
</dbReference>
<evidence type="ECO:0000313" key="3">
    <source>
        <dbReference type="Proteomes" id="UP000015106"/>
    </source>
</evidence>
<organism evidence="2 3">
    <name type="scientific">Triticum urartu</name>
    <name type="common">Red wild einkorn</name>
    <name type="synonym">Crithodium urartu</name>
    <dbReference type="NCBI Taxonomy" id="4572"/>
    <lineage>
        <taxon>Eukaryota</taxon>
        <taxon>Viridiplantae</taxon>
        <taxon>Streptophyta</taxon>
        <taxon>Embryophyta</taxon>
        <taxon>Tracheophyta</taxon>
        <taxon>Spermatophyta</taxon>
        <taxon>Magnoliopsida</taxon>
        <taxon>Liliopsida</taxon>
        <taxon>Poales</taxon>
        <taxon>Poaceae</taxon>
        <taxon>BOP clade</taxon>
        <taxon>Pooideae</taxon>
        <taxon>Triticodae</taxon>
        <taxon>Triticeae</taxon>
        <taxon>Triticinae</taxon>
        <taxon>Triticum</taxon>
    </lineage>
</organism>
<dbReference type="AlphaFoldDB" id="A0A8R7PY13"/>
<evidence type="ECO:0000313" key="2">
    <source>
        <dbReference type="EnsemblPlants" id="TuG1812G0300004617.01.T01"/>
    </source>
</evidence>
<dbReference type="Proteomes" id="UP000015106">
    <property type="component" value="Chromosome 3"/>
</dbReference>
<feature type="compositionally biased region" description="Polar residues" evidence="1">
    <location>
        <begin position="105"/>
        <end position="131"/>
    </location>
</feature>
<feature type="compositionally biased region" description="Pro residues" evidence="1">
    <location>
        <begin position="80"/>
        <end position="90"/>
    </location>
</feature>
<accession>A0A8R7PY13</accession>
<keyword evidence="3" id="KW-1185">Reference proteome</keyword>
<sequence length="131" mass="13739">MSLSSGHTMLFVGSSAYLRIDCSNGLILDGHSVLSGHTLPRRNLFVHPGGSGYTLLADYADLIGEASRRRRSSASGCPWLAPPTLCPQPDPAIESAGSPPVPSPRGTTASGTGSRYSKFSAYSSRRGICQT</sequence>
<reference evidence="2" key="2">
    <citation type="submission" date="2018-03" db="EMBL/GenBank/DDBJ databases">
        <title>The Triticum urartu genome reveals the dynamic nature of wheat genome evolution.</title>
        <authorList>
            <person name="Ling H."/>
            <person name="Ma B."/>
            <person name="Shi X."/>
            <person name="Liu H."/>
            <person name="Dong L."/>
            <person name="Sun H."/>
            <person name="Cao Y."/>
            <person name="Gao Q."/>
            <person name="Zheng S."/>
            <person name="Li Y."/>
            <person name="Yu Y."/>
            <person name="Du H."/>
            <person name="Qi M."/>
            <person name="Li Y."/>
            <person name="Yu H."/>
            <person name="Cui Y."/>
            <person name="Wang N."/>
            <person name="Chen C."/>
            <person name="Wu H."/>
            <person name="Zhao Y."/>
            <person name="Zhang J."/>
            <person name="Li Y."/>
            <person name="Zhou W."/>
            <person name="Zhang B."/>
            <person name="Hu W."/>
            <person name="Eijk M."/>
            <person name="Tang J."/>
            <person name="Witsenboer H."/>
            <person name="Zhao S."/>
            <person name="Li Z."/>
            <person name="Zhang A."/>
            <person name="Wang D."/>
            <person name="Liang C."/>
        </authorList>
    </citation>
    <scope>NUCLEOTIDE SEQUENCE [LARGE SCALE GENOMIC DNA]</scope>
    <source>
        <strain evidence="2">cv. G1812</strain>
    </source>
</reference>